<sequence>MENRLEELLLAKEYSNLYPKEKAFVLTKISKEDYIIKRTLLINSIESFNDEYKNISLNKNIKKNLSDAFKKQKTKDKSNFLKNFITTRKVLAPTVSVVCSFVLIVLFYNFYKEITLKNNIESVTNYLLYENINKENINHFYLIDSLENHHKIADSINMKHNEMNKFLRIKNQGLDASFSPSDHNF</sequence>
<comment type="caution">
    <text evidence="2">The sequence shown here is derived from an EMBL/GenBank/DDBJ whole genome shotgun (WGS) entry which is preliminary data.</text>
</comment>
<organism evidence="2 3">
    <name type="scientific">Tamlana crocina</name>
    <dbReference type="NCBI Taxonomy" id="393006"/>
    <lineage>
        <taxon>Bacteria</taxon>
        <taxon>Pseudomonadati</taxon>
        <taxon>Bacteroidota</taxon>
        <taxon>Flavobacteriia</taxon>
        <taxon>Flavobacteriales</taxon>
        <taxon>Flavobacteriaceae</taxon>
        <taxon>Tamlana</taxon>
    </lineage>
</organism>
<dbReference type="Proteomes" id="UP000760545">
    <property type="component" value="Unassembled WGS sequence"/>
</dbReference>
<evidence type="ECO:0008006" key="4">
    <source>
        <dbReference type="Google" id="ProtNLM"/>
    </source>
</evidence>
<evidence type="ECO:0000313" key="2">
    <source>
        <dbReference type="EMBL" id="NJX13999.1"/>
    </source>
</evidence>
<evidence type="ECO:0000313" key="3">
    <source>
        <dbReference type="Proteomes" id="UP000760545"/>
    </source>
</evidence>
<reference evidence="2 3" key="1">
    <citation type="submission" date="2020-03" db="EMBL/GenBank/DDBJ databases">
        <title>Tamlana sp. nov, isolated from XXX.</title>
        <authorList>
            <person name="Cao W.R."/>
        </authorList>
    </citation>
    <scope>NUCLEOTIDE SEQUENCE [LARGE SCALE GENOMIC DNA]</scope>
    <source>
        <strain evidence="2 3">HST1-43</strain>
    </source>
</reference>
<keyword evidence="1" id="KW-0472">Membrane</keyword>
<feature type="transmembrane region" description="Helical" evidence="1">
    <location>
        <begin position="90"/>
        <end position="111"/>
    </location>
</feature>
<gene>
    <name evidence="2" type="ORF">HC176_00680</name>
</gene>
<keyword evidence="1" id="KW-0812">Transmembrane</keyword>
<dbReference type="EMBL" id="JAAVJS010000001">
    <property type="protein sequence ID" value="NJX13999.1"/>
    <property type="molecule type" value="Genomic_DNA"/>
</dbReference>
<evidence type="ECO:0000256" key="1">
    <source>
        <dbReference type="SAM" id="Phobius"/>
    </source>
</evidence>
<keyword evidence="3" id="KW-1185">Reference proteome</keyword>
<protein>
    <recommendedName>
        <fullName evidence="4">Anti sigma-E protein RseA N-terminal domain-containing protein</fullName>
    </recommendedName>
</protein>
<name>A0ABX1D8U0_9FLAO</name>
<dbReference type="RefSeq" id="WP_167916255.1">
    <property type="nucleotide sequence ID" value="NZ_JAAVJS010000001.1"/>
</dbReference>
<keyword evidence="1" id="KW-1133">Transmembrane helix</keyword>
<accession>A0ABX1D8U0</accession>
<proteinExistence type="predicted"/>